<gene>
    <name evidence="1" type="ORF">EV187_3433</name>
</gene>
<reference evidence="1 2" key="1">
    <citation type="submission" date="2019-02" db="EMBL/GenBank/DDBJ databases">
        <title>Genomic Encyclopedia of Type Strains, Phase IV (KMG-IV): sequencing the most valuable type-strain genomes for metagenomic binning, comparative biology and taxonomic classification.</title>
        <authorList>
            <person name="Goeker M."/>
        </authorList>
    </citation>
    <scope>NUCLEOTIDE SEQUENCE [LARGE SCALE GENOMIC DNA]</scope>
    <source>
        <strain evidence="1 2">DSM 43045</strain>
    </source>
</reference>
<dbReference type="EMBL" id="SGWY01000004">
    <property type="protein sequence ID" value="RZS63527.1"/>
    <property type="molecule type" value="Genomic_DNA"/>
</dbReference>
<evidence type="ECO:0000313" key="1">
    <source>
        <dbReference type="EMBL" id="RZS63527.1"/>
    </source>
</evidence>
<keyword evidence="2" id="KW-1185">Reference proteome</keyword>
<dbReference type="Gene3D" id="3.40.50.1820">
    <property type="entry name" value="alpha/beta hydrolase"/>
    <property type="match status" value="1"/>
</dbReference>
<evidence type="ECO:0008006" key="3">
    <source>
        <dbReference type="Google" id="ProtNLM"/>
    </source>
</evidence>
<comment type="caution">
    <text evidence="1">The sequence shown here is derived from an EMBL/GenBank/DDBJ whole genome shotgun (WGS) entry which is preliminary data.</text>
</comment>
<protein>
    <recommendedName>
        <fullName evidence="3">Alpha/beta hydrolase family protein</fullName>
    </recommendedName>
</protein>
<accession>A0A4Q7M8N1</accession>
<dbReference type="AlphaFoldDB" id="A0A4Q7M8N1"/>
<evidence type="ECO:0000313" key="2">
    <source>
        <dbReference type="Proteomes" id="UP000293289"/>
    </source>
</evidence>
<dbReference type="RefSeq" id="WP_130354276.1">
    <property type="nucleotide sequence ID" value="NZ_SGWY01000004.1"/>
</dbReference>
<dbReference type="Proteomes" id="UP000293289">
    <property type="component" value="Unassembled WGS sequence"/>
</dbReference>
<dbReference type="OrthoDB" id="4790882at2"/>
<proteinExistence type="predicted"/>
<name>A0A4Q7M8N1_9MICO</name>
<organism evidence="1 2">
    <name type="scientific">Agromyces ramosus</name>
    <dbReference type="NCBI Taxonomy" id="33879"/>
    <lineage>
        <taxon>Bacteria</taxon>
        <taxon>Bacillati</taxon>
        <taxon>Actinomycetota</taxon>
        <taxon>Actinomycetes</taxon>
        <taxon>Micrococcales</taxon>
        <taxon>Microbacteriaceae</taxon>
        <taxon>Agromyces</taxon>
    </lineage>
</organism>
<sequence length="488" mass="49659">MSGDLTVSGGGSTAVAIDALFVDAARLGATIAVVGDWIDRAAVIRRGLHVLDLDVPSVIGAAGSPTLDLAFAGMCLDQGLDRARWLRSSLVEAAERYGATERLVDGLWRLGAFIGAPWLGFHAPALLTGGLLAAGGLQAGSAAWRAAGWGSTPLEAWLVDHRGMLSDPDFVRLVRVAVDHADEVVAGAARLPFAGWIGSAVGAPESASLVLGLAGLLGVAGSRVLVDRPVRVQQVDPAGLGAVVPPPAGIGELADRVPTGDDGSQIRIERYGPPDDPRWIVYIGGTVDFGLVAAAQPADMTSNLHGIADDSALDALRLAGADSGAGERAVREAMREAGVEADDPLLAVGHSGGGLIAAGLAGDPELNAMGAVSLGGPVASAPTREGVGVLSIEHEEDLVPATGGAGHPSPDRVTVSRSVLDPGREYGAVFPAHELARYRETAAMVDGSEEARLASFRSLVAEVTGGGDGLRSDWVATREVSSSTTGGR</sequence>
<dbReference type="SUPFAM" id="SSF53474">
    <property type="entry name" value="alpha/beta-Hydrolases"/>
    <property type="match status" value="1"/>
</dbReference>
<dbReference type="InterPro" id="IPR029058">
    <property type="entry name" value="AB_hydrolase_fold"/>
</dbReference>